<dbReference type="InterPro" id="IPR029063">
    <property type="entry name" value="SAM-dependent_MTases_sf"/>
</dbReference>
<evidence type="ECO:0008006" key="3">
    <source>
        <dbReference type="Google" id="ProtNLM"/>
    </source>
</evidence>
<dbReference type="EMBL" id="BAAAQA010000015">
    <property type="protein sequence ID" value="GAA2117110.1"/>
    <property type="molecule type" value="Genomic_DNA"/>
</dbReference>
<proteinExistence type="predicted"/>
<evidence type="ECO:0000313" key="1">
    <source>
        <dbReference type="EMBL" id="GAA2117110.1"/>
    </source>
</evidence>
<comment type="caution">
    <text evidence="1">The sequence shown here is derived from an EMBL/GenBank/DDBJ whole genome shotgun (WGS) entry which is preliminary data.</text>
</comment>
<dbReference type="RefSeq" id="WP_344224505.1">
    <property type="nucleotide sequence ID" value="NZ_BAAAQA010000015.1"/>
</dbReference>
<gene>
    <name evidence="1" type="ORF">GCM10009824_16370</name>
</gene>
<dbReference type="Gene3D" id="3.40.50.150">
    <property type="entry name" value="Vaccinia Virus protein VP39"/>
    <property type="match status" value="1"/>
</dbReference>
<accession>A0ABN2XXA1</accession>
<dbReference type="Proteomes" id="UP001500166">
    <property type="component" value="Unassembled WGS sequence"/>
</dbReference>
<protein>
    <recommendedName>
        <fullName evidence="3">SAM-dependent methyltransferase</fullName>
    </recommendedName>
</protein>
<name>A0ABN2XXA1_9MICC</name>
<dbReference type="SUPFAM" id="SSF53335">
    <property type="entry name" value="S-adenosyl-L-methionine-dependent methyltransferases"/>
    <property type="match status" value="1"/>
</dbReference>
<keyword evidence="2" id="KW-1185">Reference proteome</keyword>
<organism evidence="1 2">
    <name type="scientific">Kocuria atrinae</name>
    <dbReference type="NCBI Taxonomy" id="592377"/>
    <lineage>
        <taxon>Bacteria</taxon>
        <taxon>Bacillati</taxon>
        <taxon>Actinomycetota</taxon>
        <taxon>Actinomycetes</taxon>
        <taxon>Micrococcales</taxon>
        <taxon>Micrococcaceae</taxon>
        <taxon>Kocuria</taxon>
    </lineage>
</organism>
<evidence type="ECO:0000313" key="2">
    <source>
        <dbReference type="Proteomes" id="UP001500166"/>
    </source>
</evidence>
<sequence length="280" mass="30538">MIGAAQDWLEARVPLDDAARRQSLPLLDHAAQALLDADPTGQAPLTVVDLGAGTGKSAAWFRHHLTPRLPDRHIQWLLVDAHEPSLEIASQHVADADTMVTHLSDLPTALGDYLPVHPAPGTLLLTCSAVVDVLTQDDVEAILKTLTTYQGLGLFLLSITADWHLEPADPRDNGLAQAFAEHQRQDGKLGAEGGQTMLRAARDHGVRATHGNSPWHLISPRDAEFTRRFLTERVAAAIEASPELEDDALDWLKTRNQQAAEHLTVTVDHCDVLVDARHDC</sequence>
<reference evidence="1 2" key="1">
    <citation type="journal article" date="2019" name="Int. J. Syst. Evol. Microbiol.">
        <title>The Global Catalogue of Microorganisms (GCM) 10K type strain sequencing project: providing services to taxonomists for standard genome sequencing and annotation.</title>
        <authorList>
            <consortium name="The Broad Institute Genomics Platform"/>
            <consortium name="The Broad Institute Genome Sequencing Center for Infectious Disease"/>
            <person name="Wu L."/>
            <person name="Ma J."/>
        </authorList>
    </citation>
    <scope>NUCLEOTIDE SEQUENCE [LARGE SCALE GENOMIC DNA]</scope>
    <source>
        <strain evidence="1 2">JCM 15914</strain>
    </source>
</reference>